<feature type="binding site" evidence="7">
    <location>
        <position position="240"/>
    </location>
    <ligand>
        <name>Zn(2+)</name>
        <dbReference type="ChEBI" id="CHEBI:29105"/>
        <note>catalytic</note>
    </ligand>
</feature>
<feature type="chain" id="PRO_5013226715" description="EGF-like domain-containing protein" evidence="8">
    <location>
        <begin position="17"/>
        <end position="516"/>
    </location>
</feature>
<dbReference type="PROSITE" id="PS00022">
    <property type="entry name" value="EGF_1"/>
    <property type="match status" value="1"/>
</dbReference>
<dbReference type="Gene3D" id="2.10.25.10">
    <property type="entry name" value="Laminin"/>
    <property type="match status" value="1"/>
</dbReference>
<evidence type="ECO:0000313" key="12">
    <source>
        <dbReference type="Proteomes" id="UP000187209"/>
    </source>
</evidence>
<keyword evidence="2" id="KW-0645">Protease</keyword>
<evidence type="ECO:0000256" key="5">
    <source>
        <dbReference type="ARBA" id="ARBA00022833"/>
    </source>
</evidence>
<sequence>MLYVVLLLKLTQGCLNHPDYPLHISSRSLQTGPPVPEPDWRSIRITPYYINNTSSLGDIKSTFIPLAIEFYKKVLKIVYNGDIYITSSTCSGIEVPDTYHLTNTSTDVIILITYDENSETGAWAQPCECSEDIGMRPILGRMHFQGTFESMTWEQKQALCIHQLAHILAYDARLLPYFLGKIGETYGIDQVLGYTSRRNSQISYLKTPKLIEIAREAFQCNNLYGLDLENTFSEKSTSLHWEKRIMNNDFMVADSNIYYISYSDISFSIFEDSGWYQVDYSYSNNILWGYHKGCEFLIDPCVEKSNYMFNEFCNTSSSISLCDHSHTFKGNCNMGIQSSPIPAQFQYFSDVFIGGNDSFTDFCPYVKPETTGSCRDIGIENTIINTVDYGENACDSCKCLEGTYVSQFSTMSVHWHAGCHQITCEGNVAVVHVGGEVVFCDPGGGEVTVRGYDGYLICPSSDVLCKDLPCPFACYGNGKCVNGQCDCYSGYSGLYCDSGSMIRGLEWIALVVLVVN</sequence>
<keyword evidence="12" id="KW-1185">Reference proteome</keyword>
<gene>
    <name evidence="11" type="ORF">SteCoe_7356</name>
</gene>
<dbReference type="GO" id="GO:0006508">
    <property type="term" value="P:proteolysis"/>
    <property type="evidence" value="ECO:0007669"/>
    <property type="project" value="UniProtKB-KW"/>
</dbReference>
<proteinExistence type="inferred from homology"/>
<dbReference type="Pfam" id="PF01457">
    <property type="entry name" value="Peptidase_M8"/>
    <property type="match status" value="1"/>
</dbReference>
<keyword evidence="4" id="KW-0378">Hydrolase</keyword>
<accession>A0A1R2CMU1</accession>
<keyword evidence="6 7" id="KW-0482">Metalloprotease</keyword>
<keyword evidence="5 7" id="KW-0862">Zinc</keyword>
<dbReference type="Gene3D" id="3.10.170.20">
    <property type="match status" value="1"/>
</dbReference>
<dbReference type="Gene3D" id="2.10.55.10">
    <property type="entry name" value="Leishmanolysin domain 3"/>
    <property type="match status" value="1"/>
</dbReference>
<evidence type="ECO:0000259" key="10">
    <source>
        <dbReference type="PROSITE" id="PS01186"/>
    </source>
</evidence>
<reference evidence="11 12" key="1">
    <citation type="submission" date="2016-11" db="EMBL/GenBank/DDBJ databases">
        <title>The macronuclear genome of Stentor coeruleus: a giant cell with tiny introns.</title>
        <authorList>
            <person name="Slabodnick M."/>
            <person name="Ruby J.G."/>
            <person name="Reiff S.B."/>
            <person name="Swart E.C."/>
            <person name="Gosai S."/>
            <person name="Prabakaran S."/>
            <person name="Witkowska E."/>
            <person name="Larue G.E."/>
            <person name="Fisher S."/>
            <person name="Freeman R.M."/>
            <person name="Gunawardena J."/>
            <person name="Chu W."/>
            <person name="Stover N.A."/>
            <person name="Gregory B.D."/>
            <person name="Nowacki M."/>
            <person name="Derisi J."/>
            <person name="Roy S.W."/>
            <person name="Marshall W.F."/>
            <person name="Sood P."/>
        </authorList>
    </citation>
    <scope>NUCLEOTIDE SEQUENCE [LARGE SCALE GENOMIC DNA]</scope>
    <source>
        <strain evidence="11">WM001</strain>
    </source>
</reference>
<evidence type="ECO:0000256" key="6">
    <source>
        <dbReference type="ARBA" id="ARBA00023049"/>
    </source>
</evidence>
<dbReference type="EMBL" id="MPUH01000105">
    <property type="protein sequence ID" value="OMJ90329.1"/>
    <property type="molecule type" value="Genomic_DNA"/>
</dbReference>
<dbReference type="GO" id="GO:0016020">
    <property type="term" value="C:membrane"/>
    <property type="evidence" value="ECO:0007669"/>
    <property type="project" value="InterPro"/>
</dbReference>
<evidence type="ECO:0000256" key="4">
    <source>
        <dbReference type="ARBA" id="ARBA00022801"/>
    </source>
</evidence>
<feature type="signal peptide" evidence="8">
    <location>
        <begin position="1"/>
        <end position="16"/>
    </location>
</feature>
<dbReference type="SUPFAM" id="SSF55486">
    <property type="entry name" value="Metalloproteases ('zincins'), catalytic domain"/>
    <property type="match status" value="1"/>
</dbReference>
<evidence type="ECO:0000256" key="1">
    <source>
        <dbReference type="ARBA" id="ARBA00005860"/>
    </source>
</evidence>
<dbReference type="GO" id="GO:0007155">
    <property type="term" value="P:cell adhesion"/>
    <property type="evidence" value="ECO:0007669"/>
    <property type="project" value="InterPro"/>
</dbReference>
<evidence type="ECO:0000256" key="7">
    <source>
        <dbReference type="PIRSR" id="PIRSR601577-2"/>
    </source>
</evidence>
<dbReference type="PROSITE" id="PS01186">
    <property type="entry name" value="EGF_2"/>
    <property type="match status" value="1"/>
</dbReference>
<comment type="caution">
    <text evidence="11">The sequence shown here is derived from an EMBL/GenBank/DDBJ whole genome shotgun (WGS) entry which is preliminary data.</text>
</comment>
<dbReference type="Gene3D" id="3.90.132.10">
    <property type="entry name" value="Leishmanolysin , domain 2"/>
    <property type="match status" value="1"/>
</dbReference>
<comment type="similarity">
    <text evidence="1">Belongs to the peptidase M8 family.</text>
</comment>
<dbReference type="GO" id="GO:0004222">
    <property type="term" value="F:metalloendopeptidase activity"/>
    <property type="evidence" value="ECO:0007669"/>
    <property type="project" value="InterPro"/>
</dbReference>
<protein>
    <recommendedName>
        <fullName evidence="9 10">EGF-like domain-containing protein</fullName>
    </recommendedName>
</protein>
<comment type="cofactor">
    <cofactor evidence="7">
        <name>Zn(2+)</name>
        <dbReference type="ChEBI" id="CHEBI:29105"/>
    </cofactor>
    <text evidence="7">Binds 1 zinc ion per subunit.</text>
</comment>
<organism evidence="11 12">
    <name type="scientific">Stentor coeruleus</name>
    <dbReference type="NCBI Taxonomy" id="5963"/>
    <lineage>
        <taxon>Eukaryota</taxon>
        <taxon>Sar</taxon>
        <taxon>Alveolata</taxon>
        <taxon>Ciliophora</taxon>
        <taxon>Postciliodesmatophora</taxon>
        <taxon>Heterotrichea</taxon>
        <taxon>Heterotrichida</taxon>
        <taxon>Stentoridae</taxon>
        <taxon>Stentor</taxon>
    </lineage>
</organism>
<dbReference type="PANTHER" id="PTHR10942">
    <property type="entry name" value="LEISHMANOLYSIN-LIKE PEPTIDASE"/>
    <property type="match status" value="1"/>
</dbReference>
<dbReference type="GO" id="GO:0046872">
    <property type="term" value="F:metal ion binding"/>
    <property type="evidence" value="ECO:0007669"/>
    <property type="project" value="UniProtKB-KW"/>
</dbReference>
<keyword evidence="8" id="KW-0732">Signal</keyword>
<feature type="domain" description="EGF-like" evidence="9 10">
    <location>
        <begin position="485"/>
        <end position="496"/>
    </location>
</feature>
<keyword evidence="3 7" id="KW-0479">Metal-binding</keyword>
<evidence type="ECO:0000256" key="3">
    <source>
        <dbReference type="ARBA" id="ARBA00022723"/>
    </source>
</evidence>
<evidence type="ECO:0000259" key="9">
    <source>
        <dbReference type="PROSITE" id="PS00022"/>
    </source>
</evidence>
<dbReference type="InterPro" id="IPR000742">
    <property type="entry name" value="EGF"/>
</dbReference>
<dbReference type="OrthoDB" id="238768at2759"/>
<dbReference type="GO" id="GO:0005737">
    <property type="term" value="C:cytoplasm"/>
    <property type="evidence" value="ECO:0007669"/>
    <property type="project" value="TreeGrafter"/>
</dbReference>
<dbReference type="AlphaFoldDB" id="A0A1R2CMU1"/>
<dbReference type="PRINTS" id="PR00782">
    <property type="entry name" value="LSHMANOLYSIN"/>
</dbReference>
<evidence type="ECO:0000256" key="8">
    <source>
        <dbReference type="SAM" id="SignalP"/>
    </source>
</evidence>
<evidence type="ECO:0000313" key="11">
    <source>
        <dbReference type="EMBL" id="OMJ90329.1"/>
    </source>
</evidence>
<evidence type="ECO:0000256" key="2">
    <source>
        <dbReference type="ARBA" id="ARBA00022670"/>
    </source>
</evidence>
<dbReference type="Proteomes" id="UP000187209">
    <property type="component" value="Unassembled WGS sequence"/>
</dbReference>
<dbReference type="PANTHER" id="PTHR10942:SF0">
    <property type="entry name" value="LEISHMANOLYSIN-LIKE PEPTIDASE"/>
    <property type="match status" value="1"/>
</dbReference>
<name>A0A1R2CMU1_9CILI</name>
<dbReference type="InterPro" id="IPR001577">
    <property type="entry name" value="Peptidase_M8"/>
</dbReference>